<dbReference type="AlphaFoldDB" id="A0A653CBC4"/>
<sequence>MKPFYTTFISIISNDWHHHYKYYMSITMVSQPATQSLGDLALLECEDQDDNAILQRIKRLAVAHLPEGWRSWMVFGLSRKDILGAELDPQILSKIRFALPTVSLIQAFYQTANTISEKKYRDLKFRMLNWPFCVGLIMAPSSVASRIRGSAAQHELFLSAIVDLKPLLVSRKEACLELAADSSDVDGSSSLQGSDRPPKKPSRLDMLEQANAELRSMMEVILDRLPQKSTEGLAPTLSNDNEEDAFSEISSGASDGASGSWVAPPLGHIPMNPTIDLDLTPRTLEQESLIPPAKEATAAQGIEC</sequence>
<organism evidence="2 3">
    <name type="scientific">Callosobruchus maculatus</name>
    <name type="common">Southern cowpea weevil</name>
    <name type="synonym">Pulse bruchid</name>
    <dbReference type="NCBI Taxonomy" id="64391"/>
    <lineage>
        <taxon>Eukaryota</taxon>
        <taxon>Metazoa</taxon>
        <taxon>Ecdysozoa</taxon>
        <taxon>Arthropoda</taxon>
        <taxon>Hexapoda</taxon>
        <taxon>Insecta</taxon>
        <taxon>Pterygota</taxon>
        <taxon>Neoptera</taxon>
        <taxon>Endopterygota</taxon>
        <taxon>Coleoptera</taxon>
        <taxon>Polyphaga</taxon>
        <taxon>Cucujiformia</taxon>
        <taxon>Chrysomeloidea</taxon>
        <taxon>Chrysomelidae</taxon>
        <taxon>Bruchinae</taxon>
        <taxon>Bruchini</taxon>
        <taxon>Callosobruchus</taxon>
    </lineage>
</organism>
<accession>A0A653CBC4</accession>
<feature type="region of interest" description="Disordered" evidence="1">
    <location>
        <begin position="183"/>
        <end position="204"/>
    </location>
</feature>
<evidence type="ECO:0000313" key="3">
    <source>
        <dbReference type="Proteomes" id="UP000410492"/>
    </source>
</evidence>
<dbReference type="OrthoDB" id="6768879at2759"/>
<keyword evidence="3" id="KW-1185">Reference proteome</keyword>
<evidence type="ECO:0000256" key="1">
    <source>
        <dbReference type="SAM" id="MobiDB-lite"/>
    </source>
</evidence>
<dbReference type="EMBL" id="CAACVG010007399">
    <property type="protein sequence ID" value="VEN45215.1"/>
    <property type="molecule type" value="Genomic_DNA"/>
</dbReference>
<protein>
    <submittedName>
        <fullName evidence="2">Uncharacterized protein</fullName>
    </submittedName>
</protein>
<feature type="compositionally biased region" description="Low complexity" evidence="1">
    <location>
        <begin position="183"/>
        <end position="195"/>
    </location>
</feature>
<proteinExistence type="predicted"/>
<gene>
    <name evidence="2" type="ORF">CALMAC_LOCUS7741</name>
</gene>
<evidence type="ECO:0000313" key="2">
    <source>
        <dbReference type="EMBL" id="VEN45215.1"/>
    </source>
</evidence>
<reference evidence="2 3" key="1">
    <citation type="submission" date="2019-01" db="EMBL/GenBank/DDBJ databases">
        <authorList>
            <person name="Sayadi A."/>
        </authorList>
    </citation>
    <scope>NUCLEOTIDE SEQUENCE [LARGE SCALE GENOMIC DNA]</scope>
</reference>
<dbReference type="Proteomes" id="UP000410492">
    <property type="component" value="Unassembled WGS sequence"/>
</dbReference>
<name>A0A653CBC4_CALMS</name>
<feature type="region of interest" description="Disordered" evidence="1">
    <location>
        <begin position="230"/>
        <end position="258"/>
    </location>
</feature>